<gene>
    <name evidence="3" type="ORF">NJ959_19615</name>
</gene>
<keyword evidence="4" id="KW-1185">Reference proteome</keyword>
<dbReference type="PANTHER" id="PTHR30570">
    <property type="entry name" value="PERIPLASMIC PHOSPHATE BINDING COMPONENT OF PHOSPHATE ABC TRANSPORTER"/>
    <property type="match status" value="1"/>
</dbReference>
<dbReference type="InterPro" id="IPR000719">
    <property type="entry name" value="Prot_kinase_dom"/>
</dbReference>
<feature type="transmembrane region" description="Helical" evidence="1">
    <location>
        <begin position="446"/>
        <end position="465"/>
    </location>
</feature>
<keyword evidence="1" id="KW-0812">Transmembrane</keyword>
<dbReference type="Gene3D" id="3.40.190.10">
    <property type="entry name" value="Periplasmic binding protein-like II"/>
    <property type="match status" value="2"/>
</dbReference>
<evidence type="ECO:0000313" key="3">
    <source>
        <dbReference type="EMBL" id="MCP2730641.1"/>
    </source>
</evidence>
<organism evidence="3 4">
    <name type="scientific">Limnofasciculus baicalensis BBK-W-15</name>
    <dbReference type="NCBI Taxonomy" id="2699891"/>
    <lineage>
        <taxon>Bacteria</taxon>
        <taxon>Bacillati</taxon>
        <taxon>Cyanobacteriota</taxon>
        <taxon>Cyanophyceae</taxon>
        <taxon>Coleofasciculales</taxon>
        <taxon>Coleofasciculaceae</taxon>
        <taxon>Limnofasciculus</taxon>
        <taxon>Limnofasciculus baicalensis</taxon>
    </lineage>
</organism>
<dbReference type="SUPFAM" id="SSF56112">
    <property type="entry name" value="Protein kinase-like (PK-like)"/>
    <property type="match status" value="1"/>
</dbReference>
<feature type="domain" description="Protein kinase" evidence="2">
    <location>
        <begin position="157"/>
        <end position="542"/>
    </location>
</feature>
<evidence type="ECO:0000256" key="1">
    <source>
        <dbReference type="SAM" id="Phobius"/>
    </source>
</evidence>
<dbReference type="GO" id="GO:0004672">
    <property type="term" value="F:protein kinase activity"/>
    <property type="evidence" value="ECO:0007669"/>
    <property type="project" value="InterPro"/>
</dbReference>
<keyword evidence="1" id="KW-0472">Membrane</keyword>
<dbReference type="Gene3D" id="3.30.200.20">
    <property type="entry name" value="Phosphorylase Kinase, domain 1"/>
    <property type="match status" value="1"/>
</dbReference>
<protein>
    <submittedName>
        <fullName evidence="3">Substrate-binding domain-containing protein</fullName>
    </submittedName>
</protein>
<sequence length="808" mass="91657">MVHKNPQGFIGKLLKAFATLESSRLFQGIKAIQMRISSQLIRLVPARLLWLLPFLEQEIKVKPPTLEQLKDKVLRKPGEKEVVEVTESGAEVVPQRLVTPQIKSLYPDYRCVEGNTFACEWPQKTLEQQADAKYCIKCGFPALLAPETKIQGIRGRYQIEGVLNYRGRGRIYQAFQLPDRQPVIIKEYLLPARYFNPEETRQRKDAFVKLAGLSLADGRIQDFRLIPIWDAIADQNQERCYLVTKGNLDSYSTLANYLIETGSLTSYQVRQLLNQVLQSLEFLHSQKFRLPSGLVQEGLVDGNISLESLLIGPSFQEGFFIYLCDLFLWEGRFAPPLEERPILSVAKDLKDLGYVAFYLLAGGTNDPVNGQLFNPKMKDRWPIIHPGLKDFILSLMGMGMAKFETAEIARQALLRLPPEPQIDPTLSEGVIEEEAKKKKRRFPIPIWLMWLIGLLLLLSLLWYLFGRNLFKKQTAPDSVVCCIEQVSGIPAGNFKYTAEKNSPWDYVLQQPNLIAKETTLAQELYKRQPKLQLLYQPEPLWVDAIQKVRTKESEFAIATLVNNLTSDLGYENVAHDGLVFFVAFSYARRNDSLPSALNGQITFEQLRQLYTGKINKWQQIGGPDVRLKLYLPLSEEAIQIFEERVLKDKSSIDNFRKLAKQSNQISPTSEVQVKRLQTGETLRGIIRDFEDSNIGAIGFDSLSRVLGQCSVYPLALINGNNPPISPLIQNNNQPVTPRTDLCNAKGSYGPNVEAFISQNYPLAYPLSVIYPRDNSRKPVGEKFAEILKTSEAQELLYKTGLVPLEALK</sequence>
<dbReference type="RefSeq" id="WP_254013396.1">
    <property type="nucleotide sequence ID" value="NZ_JAMZMM010000224.1"/>
</dbReference>
<proteinExistence type="predicted"/>
<dbReference type="PROSITE" id="PS50011">
    <property type="entry name" value="PROTEIN_KINASE_DOM"/>
    <property type="match status" value="1"/>
</dbReference>
<accession>A0AAE3GVC2</accession>
<reference evidence="3" key="1">
    <citation type="submission" date="2022-06" db="EMBL/GenBank/DDBJ databases">
        <title>New cyanobacteria of genus Symplocastrum in benthos of Lake Baikal.</title>
        <authorList>
            <person name="Sorokovikova E."/>
            <person name="Tikhonova I."/>
            <person name="Krasnopeev A."/>
            <person name="Evseev P."/>
            <person name="Gladkikh A."/>
            <person name="Belykh O."/>
        </authorList>
    </citation>
    <scope>NUCLEOTIDE SEQUENCE</scope>
    <source>
        <strain evidence="3">BBK-W-15</strain>
    </source>
</reference>
<dbReference type="InterPro" id="IPR011009">
    <property type="entry name" value="Kinase-like_dom_sf"/>
</dbReference>
<dbReference type="SUPFAM" id="SSF53850">
    <property type="entry name" value="Periplasmic binding protein-like II"/>
    <property type="match status" value="1"/>
</dbReference>
<dbReference type="InterPro" id="IPR050811">
    <property type="entry name" value="Phosphate_ABC_transporter"/>
</dbReference>
<dbReference type="AlphaFoldDB" id="A0AAE3GVC2"/>
<dbReference type="EMBL" id="JAMZMM010000224">
    <property type="protein sequence ID" value="MCP2730641.1"/>
    <property type="molecule type" value="Genomic_DNA"/>
</dbReference>
<dbReference type="PANTHER" id="PTHR30570:SF1">
    <property type="entry name" value="PHOSPHATE-BINDING PROTEIN PSTS"/>
    <property type="match status" value="1"/>
</dbReference>
<name>A0AAE3GVC2_9CYAN</name>
<evidence type="ECO:0000313" key="4">
    <source>
        <dbReference type="Proteomes" id="UP001204953"/>
    </source>
</evidence>
<dbReference type="Proteomes" id="UP001204953">
    <property type="component" value="Unassembled WGS sequence"/>
</dbReference>
<evidence type="ECO:0000259" key="2">
    <source>
        <dbReference type="PROSITE" id="PS50011"/>
    </source>
</evidence>
<keyword evidence="1" id="KW-1133">Transmembrane helix</keyword>
<dbReference type="GO" id="GO:0005524">
    <property type="term" value="F:ATP binding"/>
    <property type="evidence" value="ECO:0007669"/>
    <property type="project" value="InterPro"/>
</dbReference>
<comment type="caution">
    <text evidence="3">The sequence shown here is derived from an EMBL/GenBank/DDBJ whole genome shotgun (WGS) entry which is preliminary data.</text>
</comment>